<reference evidence="1" key="1">
    <citation type="submission" date="2022-09" db="EMBL/GenBank/DDBJ databases">
        <title>Actin cytoskeleton and complex cell architecture in an #Asgard archaeon.</title>
        <authorList>
            <person name="Ponce Toledo R.I."/>
            <person name="Schleper C."/>
            <person name="Rodrigues Oliveira T."/>
            <person name="Wollweber F."/>
            <person name="Xu J."/>
            <person name="Rittmann S."/>
            <person name="Klingl A."/>
            <person name="Pilhofer M."/>
        </authorList>
    </citation>
    <scope>NUCLEOTIDE SEQUENCE</scope>
    <source>
        <strain evidence="1">B-35</strain>
    </source>
</reference>
<dbReference type="Proteomes" id="UP001208689">
    <property type="component" value="Chromosome"/>
</dbReference>
<accession>A0ABY6HS30</accession>
<proteinExistence type="predicted"/>
<organism evidence="1 2">
    <name type="scientific">Candidatus Lokiarchaeum ossiferum</name>
    <dbReference type="NCBI Taxonomy" id="2951803"/>
    <lineage>
        <taxon>Archaea</taxon>
        <taxon>Promethearchaeati</taxon>
        <taxon>Promethearchaeota</taxon>
        <taxon>Promethearchaeia</taxon>
        <taxon>Promethearchaeales</taxon>
        <taxon>Promethearchaeaceae</taxon>
        <taxon>Candidatus Lokiarchaeum</taxon>
    </lineage>
</organism>
<evidence type="ECO:0000313" key="2">
    <source>
        <dbReference type="Proteomes" id="UP001208689"/>
    </source>
</evidence>
<evidence type="ECO:0000313" key="1">
    <source>
        <dbReference type="EMBL" id="UYP46314.1"/>
    </source>
</evidence>
<dbReference type="EMBL" id="CP104013">
    <property type="protein sequence ID" value="UYP46314.1"/>
    <property type="molecule type" value="Genomic_DNA"/>
</dbReference>
<sequence length="1106" mass="132487">MGILYEKYLQYISKYELLFERIPNFIFKNILFHSDPNEISNFQKNFGLLLSESIHLHSNYKDNYIQLVEFASIISFMDERYLDNRNIISFIFLLHFKNNELFELKPIYQEILDHFSGIINNSMVYLSFIENFLQNISLEIVFKTFIPFLSENISTHDFIQGLFYTYGNYIGKNINLGFIKKNLHKSNRDLLLNRKGSNSEIYTGSMILNYFVVNQYNNLNLGIYYVNIILANGIDQNKFIKKIIHKIPYVNIIRKEGYDLFLYSILPRNSLNFLAKFLNSLKESGYIISYNLLEIKKANYNINYNSKISSETNILSIFPFNSKKYFSKINEKRKNSFNQKISHNSELFYANGSKLSDKIEIDSLDLFLFFNSRMLLSKLQEFKTMREFLKFIKLTIKTSEFPVLIKNYPNFSQLKKTFIHLNQDKVFQRFSSLNEIFKYYKNQSYENKNEIKLLKLIEFFGFTSTESIEKLDLEIDLFPTLADIKRNFSQVKNHSFQIIENKFISLIYNDLLRNSKIMAINSFFNSHKEVIKFFILSKYKLDWIDEVFLLFVSIKFQQVLPYRKIMHHKGIFANISSFLIISKLLLLENIDSLSILYRNFSKAFDPSMITFFNYNKQEWNLESFNLDFLINEAKKRVTRIIPSKNLHLNTNFNQKCSIKSKFNYNYLFKNLNYFNQLNSFSKTLGLNRTKIQSIFKKIFLNRCVLNNNIYSSIVGKFSNDLNEITQYYFSDLKIYPPISKMKRIFIFIKPPNRGINPLIFQKDELLKGLLMLGLENCYYFGGNENGFLILEYYLPEQIYYDQNSNFQRLIKNIKLKFQISLHSHELTEERRFFNEHALYPLDWRYQNYLLLKKVKKKDAEFFVNPHEIHYDYSFHTLSEDLKAMLKKYQTNQDLSETEVQLLFNNNILYQPRFFKWEFWQIIGYPFTMCLIIEDSQTREKEIRALVEQLPTGQILYTKNSQNDAQKLVIFLHLRENVQILYDKLYSILESYHLDFYITPIIPYDIYYEKDISKLLNISRKQPFFLAKNNQDYLEIPLFLPKKRYQTYSMAEQICMYEVIENLYPKIRSKLTTVIWLDFKKICGELQEKKQLNEETLHHRVSKLFKC</sequence>
<keyword evidence="2" id="KW-1185">Reference proteome</keyword>
<name>A0ABY6HS30_9ARCH</name>
<protein>
    <submittedName>
        <fullName evidence="1">Uncharacterized protein</fullName>
    </submittedName>
</protein>
<gene>
    <name evidence="1" type="ORF">NEF87_002599</name>
</gene>